<sequence length="79" mass="8896">MLKRWGRVILAMLLVCFLLTTCTCAHKWKEATCTEPKTCVYCGMTEGEPLGHDWKAATINYPKTCVRCGKTEGEAYGIY</sequence>
<keyword evidence="3" id="KW-1185">Reference proteome</keyword>
<dbReference type="AlphaFoldDB" id="A0AAE3AKH7"/>
<dbReference type="Proteomes" id="UP001199424">
    <property type="component" value="Unassembled WGS sequence"/>
</dbReference>
<organism evidence="2 3">
    <name type="scientific">Hominenteromicrobium mulieris</name>
    <dbReference type="NCBI Taxonomy" id="2885357"/>
    <lineage>
        <taxon>Bacteria</taxon>
        <taxon>Bacillati</taxon>
        <taxon>Bacillota</taxon>
        <taxon>Clostridia</taxon>
        <taxon>Eubacteriales</taxon>
        <taxon>Oscillospiraceae</taxon>
        <taxon>Hominenteromicrobium</taxon>
    </lineage>
</organism>
<protein>
    <submittedName>
        <fullName evidence="2">Uncharacterized protein</fullName>
    </submittedName>
</protein>
<feature type="signal peptide" evidence="1">
    <location>
        <begin position="1"/>
        <end position="25"/>
    </location>
</feature>
<accession>A0AAE3AKH7</accession>
<keyword evidence="1" id="KW-0732">Signal</keyword>
<dbReference type="RefSeq" id="WP_308448957.1">
    <property type="nucleotide sequence ID" value="NZ_JAJEQC010000004.1"/>
</dbReference>
<comment type="caution">
    <text evidence="2">The sequence shown here is derived from an EMBL/GenBank/DDBJ whole genome shotgun (WGS) entry which is preliminary data.</text>
</comment>
<name>A0AAE3AKH7_9FIRM</name>
<evidence type="ECO:0000313" key="3">
    <source>
        <dbReference type="Proteomes" id="UP001199424"/>
    </source>
</evidence>
<feature type="chain" id="PRO_5041913128" evidence="1">
    <location>
        <begin position="26"/>
        <end position="79"/>
    </location>
</feature>
<gene>
    <name evidence="2" type="ORF">LKD31_05570</name>
</gene>
<evidence type="ECO:0000256" key="1">
    <source>
        <dbReference type="SAM" id="SignalP"/>
    </source>
</evidence>
<dbReference type="EMBL" id="JAJEQC010000004">
    <property type="protein sequence ID" value="MCC2136480.1"/>
    <property type="molecule type" value="Genomic_DNA"/>
</dbReference>
<reference evidence="2" key="1">
    <citation type="submission" date="2021-10" db="EMBL/GenBank/DDBJ databases">
        <title>Anaerobic single-cell dispensing facilitates the cultivation of human gut bacteria.</title>
        <authorList>
            <person name="Afrizal A."/>
        </authorList>
    </citation>
    <scope>NUCLEOTIDE SEQUENCE</scope>
    <source>
        <strain evidence="2">CLA-AA-H250</strain>
    </source>
</reference>
<proteinExistence type="predicted"/>
<evidence type="ECO:0000313" key="2">
    <source>
        <dbReference type="EMBL" id="MCC2136480.1"/>
    </source>
</evidence>